<dbReference type="GO" id="GO:0016020">
    <property type="term" value="C:membrane"/>
    <property type="evidence" value="ECO:0007669"/>
    <property type="project" value="InterPro"/>
</dbReference>
<organism evidence="8">
    <name type="scientific">Chaerephon bat coronavirus</name>
    <dbReference type="NCBI Taxonomy" id="2991261"/>
    <lineage>
        <taxon>Viruses</taxon>
        <taxon>Riboviria</taxon>
        <taxon>Orthornavirae</taxon>
        <taxon>Pisuviricota</taxon>
        <taxon>Pisoniviricetes</taxon>
        <taxon>Nidovirales</taxon>
        <taxon>Cornidovirineae</taxon>
        <taxon>Coronaviridae</taxon>
    </lineage>
</organism>
<evidence type="ECO:0000256" key="5">
    <source>
        <dbReference type="ARBA" id="ARBA00022989"/>
    </source>
</evidence>
<dbReference type="Pfam" id="PF02723">
    <property type="entry name" value="CoV_E"/>
    <property type="match status" value="1"/>
</dbReference>
<proteinExistence type="inferred from homology"/>
<evidence type="ECO:0000313" key="8">
    <source>
        <dbReference type="EMBL" id="WWB00607.1"/>
    </source>
</evidence>
<name>A0AB38ZDT8_9NIDO</name>
<dbReference type="InterPro" id="IPR003873">
    <property type="entry name" value="E_protein_CoV"/>
</dbReference>
<keyword evidence="1 7" id="KW-0812">Transmembrane</keyword>
<evidence type="ECO:0000256" key="1">
    <source>
        <dbReference type="ARBA" id="ARBA00022692"/>
    </source>
</evidence>
<evidence type="ECO:0000256" key="4">
    <source>
        <dbReference type="ARBA" id="ARBA00022870"/>
    </source>
</evidence>
<evidence type="ECO:0000256" key="3">
    <source>
        <dbReference type="ARBA" id="ARBA00022812"/>
    </source>
</evidence>
<evidence type="ECO:0000256" key="7">
    <source>
        <dbReference type="SAM" id="Phobius"/>
    </source>
</evidence>
<keyword evidence="8" id="KW-0261">Viral envelope protein</keyword>
<keyword evidence="2" id="KW-0053">Apoptosis</keyword>
<keyword evidence="4" id="KW-1043">Host membrane</keyword>
<dbReference type="GO" id="GO:0046760">
    <property type="term" value="P:viral budding from Golgi membrane"/>
    <property type="evidence" value="ECO:0007669"/>
    <property type="project" value="InterPro"/>
</dbReference>
<keyword evidence="5 7" id="KW-1133">Transmembrane helix</keyword>
<accession>A0AB38ZDT8</accession>
<sequence>MLQLIDDHGFVLNLLLWLMICCAVIVICNAVIQTVQLIFTCHRFCSNTVYTPVYAVYRIYQNYMRIDPLPVIDV</sequence>
<protein>
    <submittedName>
        <fullName evidence="8">Envelope protein</fullName>
    </submittedName>
</protein>
<dbReference type="GO" id="GO:0019031">
    <property type="term" value="C:viral envelope"/>
    <property type="evidence" value="ECO:0007669"/>
    <property type="project" value="UniProtKB-KW"/>
</dbReference>
<evidence type="ECO:0000256" key="6">
    <source>
        <dbReference type="ARBA" id="ARBA00023136"/>
    </source>
</evidence>
<keyword evidence="3" id="KW-1040">Host Golgi apparatus</keyword>
<feature type="transmembrane region" description="Helical" evidence="7">
    <location>
        <begin position="12"/>
        <end position="32"/>
    </location>
</feature>
<dbReference type="HAMAP" id="MF_04205">
    <property type="entry name" value="ALPHA_CORONA_E"/>
    <property type="match status" value="1"/>
</dbReference>
<dbReference type="EMBL" id="PP273186">
    <property type="protein sequence ID" value="WWB00607.1"/>
    <property type="molecule type" value="Genomic_RNA"/>
</dbReference>
<evidence type="ECO:0000256" key="2">
    <source>
        <dbReference type="ARBA" id="ARBA00022703"/>
    </source>
</evidence>
<keyword evidence="6 7" id="KW-0472">Membrane</keyword>
<reference evidence="8" key="1">
    <citation type="submission" date="2024-02" db="EMBL/GenBank/DDBJ databases">
        <title>Substantial viral diversity in bats and rodents from East Africa: insights into evolution, recombination, and co-circulation.</title>
        <authorList>
            <person name="Hu B."/>
        </authorList>
    </citation>
    <scope>NUCLEOTIDE SEQUENCE</scope>
    <source>
        <strain evidence="8">8B/Kenya/BAT2481/2015</strain>
    </source>
</reference>
<dbReference type="InterPro" id="IPR043507">
    <property type="entry name" value="E_protein_aCoV"/>
</dbReference>
<keyword evidence="8" id="KW-0946">Virion</keyword>
<dbReference type="PROSITE" id="PS51926">
    <property type="entry name" value="COV_E"/>
    <property type="match status" value="1"/>
</dbReference>